<evidence type="ECO:0000256" key="2">
    <source>
        <dbReference type="SAM" id="MobiDB-lite"/>
    </source>
</evidence>
<protein>
    <recommendedName>
        <fullName evidence="5">Tyr recombinase domain-containing protein</fullName>
    </recommendedName>
</protein>
<feature type="region of interest" description="Disordered" evidence="2">
    <location>
        <begin position="235"/>
        <end position="258"/>
    </location>
</feature>
<feature type="compositionally biased region" description="Basic and acidic residues" evidence="2">
    <location>
        <begin position="1"/>
        <end position="10"/>
    </location>
</feature>
<dbReference type="InterPro" id="IPR013762">
    <property type="entry name" value="Integrase-like_cat_sf"/>
</dbReference>
<dbReference type="GO" id="GO:0003677">
    <property type="term" value="F:DNA binding"/>
    <property type="evidence" value="ECO:0007669"/>
    <property type="project" value="InterPro"/>
</dbReference>
<feature type="compositionally biased region" description="Basic and acidic residues" evidence="2">
    <location>
        <begin position="249"/>
        <end position="258"/>
    </location>
</feature>
<dbReference type="InterPro" id="IPR011010">
    <property type="entry name" value="DNA_brk_join_enz"/>
</dbReference>
<evidence type="ECO:0000256" key="1">
    <source>
        <dbReference type="ARBA" id="ARBA00023172"/>
    </source>
</evidence>
<feature type="compositionally biased region" description="Low complexity" evidence="2">
    <location>
        <begin position="17"/>
        <end position="28"/>
    </location>
</feature>
<dbReference type="STRING" id="270351.Maq22A_c28800"/>
<feature type="region of interest" description="Disordered" evidence="2">
    <location>
        <begin position="1"/>
        <end position="49"/>
    </location>
</feature>
<accession>A0A1Y0ZGC9</accession>
<dbReference type="EMBL" id="AP014704">
    <property type="protein sequence ID" value="BAR47266.1"/>
    <property type="molecule type" value="Genomic_DNA"/>
</dbReference>
<dbReference type="Gene3D" id="1.10.443.10">
    <property type="entry name" value="Intergrase catalytic core"/>
    <property type="match status" value="1"/>
</dbReference>
<evidence type="ECO:0000313" key="4">
    <source>
        <dbReference type="Proteomes" id="UP000061432"/>
    </source>
</evidence>
<dbReference type="KEGG" id="maqu:Maq22A_c28800"/>
<sequence>MPGPDQDPRPARRSRRAALAGPGAASDRTPSGAAWASPDLPPTEAALGPARVRMGRGGRLRPDPVPDLRQVVPGPADMGAVFVEVEGKPWMELTTQTSMEDHVESVTVDGQVYERKVRLPVIKRVAIFHRKAIGRKEAENKRAPTVRMPDNLVTHLWRWHHVLDQRHVVERNGKPVGSTKRSFANLCHDLGFGDDVVRHSLRHTAVTWGMQAGVDIRELVGDVGMTVEMIERRYGHHSSSHMEGARAALDGKREKRAA</sequence>
<proteinExistence type="predicted"/>
<dbReference type="SUPFAM" id="SSF56349">
    <property type="entry name" value="DNA breaking-rejoining enzymes"/>
    <property type="match status" value="1"/>
</dbReference>
<reference evidence="4" key="2">
    <citation type="submission" date="2015-01" db="EMBL/GenBank/DDBJ databases">
        <title>Complete genome sequence of Methylobacterium aquaticum strain 22A.</title>
        <authorList>
            <person name="Tani A."/>
            <person name="Ogura Y."/>
            <person name="Hayashi T."/>
        </authorList>
    </citation>
    <scope>NUCLEOTIDE SEQUENCE [LARGE SCALE GENOMIC DNA]</scope>
    <source>
        <strain evidence="4">MA-22A</strain>
    </source>
</reference>
<dbReference type="GO" id="GO:0006310">
    <property type="term" value="P:DNA recombination"/>
    <property type="evidence" value="ECO:0007669"/>
    <property type="project" value="UniProtKB-KW"/>
</dbReference>
<gene>
    <name evidence="3" type="ORF">Maq22A_c28800</name>
</gene>
<dbReference type="GO" id="GO:0015074">
    <property type="term" value="P:DNA integration"/>
    <property type="evidence" value="ECO:0007669"/>
    <property type="project" value="InterPro"/>
</dbReference>
<dbReference type="AlphaFoldDB" id="A0A1Y0ZGC9"/>
<reference evidence="3 4" key="1">
    <citation type="journal article" date="2015" name="Genome Announc.">
        <title>Complete Genome Sequence of Methylobacterium aquaticum Strain 22A, Isolated from Racomitrium japonicum Moss.</title>
        <authorList>
            <person name="Tani A."/>
            <person name="Ogura Y."/>
            <person name="Hayashi T."/>
            <person name="Kimbara K."/>
        </authorList>
    </citation>
    <scope>NUCLEOTIDE SEQUENCE [LARGE SCALE GENOMIC DNA]</scope>
    <source>
        <strain evidence="3 4">MA-22A</strain>
    </source>
</reference>
<name>A0A1Y0ZGC9_9HYPH</name>
<evidence type="ECO:0008006" key="5">
    <source>
        <dbReference type="Google" id="ProtNLM"/>
    </source>
</evidence>
<dbReference type="Proteomes" id="UP000061432">
    <property type="component" value="Chromosome"/>
</dbReference>
<evidence type="ECO:0000313" key="3">
    <source>
        <dbReference type="EMBL" id="BAR47266.1"/>
    </source>
</evidence>
<keyword evidence="1" id="KW-0233">DNA recombination</keyword>
<organism evidence="3 4">
    <name type="scientific">Methylobacterium aquaticum</name>
    <dbReference type="NCBI Taxonomy" id="270351"/>
    <lineage>
        <taxon>Bacteria</taxon>
        <taxon>Pseudomonadati</taxon>
        <taxon>Pseudomonadota</taxon>
        <taxon>Alphaproteobacteria</taxon>
        <taxon>Hyphomicrobiales</taxon>
        <taxon>Methylobacteriaceae</taxon>
        <taxon>Methylobacterium</taxon>
    </lineage>
</organism>